<evidence type="ECO:0000256" key="5">
    <source>
        <dbReference type="ARBA" id="ARBA00022496"/>
    </source>
</evidence>
<keyword evidence="10 15" id="KW-0798">TonB box</keyword>
<dbReference type="AlphaFoldDB" id="M2U544"/>
<evidence type="ECO:0000259" key="16">
    <source>
        <dbReference type="Pfam" id="PF00593"/>
    </source>
</evidence>
<dbReference type="PANTHER" id="PTHR32552">
    <property type="entry name" value="FERRICHROME IRON RECEPTOR-RELATED"/>
    <property type="match status" value="1"/>
</dbReference>
<dbReference type="InterPro" id="IPR036942">
    <property type="entry name" value="Beta-barrel_TonB_sf"/>
</dbReference>
<protein>
    <submittedName>
        <fullName evidence="18">Ferrichrome-iron receptor</fullName>
    </submittedName>
</protein>
<dbReference type="GO" id="GO:0015891">
    <property type="term" value="P:siderophore transport"/>
    <property type="evidence" value="ECO:0007669"/>
    <property type="project" value="InterPro"/>
</dbReference>
<dbReference type="SUPFAM" id="SSF56935">
    <property type="entry name" value="Porins"/>
    <property type="match status" value="1"/>
</dbReference>
<comment type="subcellular location">
    <subcellularLocation>
        <location evidence="1 14">Cell outer membrane</location>
        <topology evidence="1 14">Multi-pass membrane protein</topology>
    </subcellularLocation>
</comment>
<dbReference type="InterPro" id="IPR039426">
    <property type="entry name" value="TonB-dep_rcpt-like"/>
</dbReference>
<keyword evidence="12 18" id="KW-0675">Receptor</keyword>
<dbReference type="PANTHER" id="PTHR32552:SF68">
    <property type="entry name" value="FERRICHROME OUTER MEMBRANE TRANSPORTER_PHAGE RECEPTOR"/>
    <property type="match status" value="1"/>
</dbReference>
<evidence type="ECO:0000256" key="1">
    <source>
        <dbReference type="ARBA" id="ARBA00004571"/>
    </source>
</evidence>
<comment type="similarity">
    <text evidence="2 14 15">Belongs to the TonB-dependent receptor family.</text>
</comment>
<evidence type="ECO:0000256" key="7">
    <source>
        <dbReference type="ARBA" id="ARBA00022729"/>
    </source>
</evidence>
<reference evidence="18 19" key="1">
    <citation type="journal article" date="2013" name="Genome Announc.">
        <title>Draft Genome Sequence of Strain JLT2015T, Belonging to the Family Sphingomonadaceae of the Alphaproteobacteria.</title>
        <authorList>
            <person name="Tang K."/>
            <person name="Liu K."/>
            <person name="Li S."/>
            <person name="Jiao N."/>
        </authorList>
    </citation>
    <scope>NUCLEOTIDE SEQUENCE [LARGE SCALE GENOMIC DNA]</scope>
    <source>
        <strain evidence="18 19">JLT2015</strain>
    </source>
</reference>
<dbReference type="GO" id="GO:0009279">
    <property type="term" value="C:cell outer membrane"/>
    <property type="evidence" value="ECO:0007669"/>
    <property type="project" value="UniProtKB-SubCell"/>
</dbReference>
<dbReference type="Gene3D" id="2.170.130.10">
    <property type="entry name" value="TonB-dependent receptor, plug domain"/>
    <property type="match status" value="1"/>
</dbReference>
<dbReference type="InterPro" id="IPR037066">
    <property type="entry name" value="Plug_dom_sf"/>
</dbReference>
<keyword evidence="5" id="KW-0410">Iron transport</keyword>
<gene>
    <name evidence="18" type="ORF">C725_1711</name>
</gene>
<dbReference type="NCBIfam" id="TIGR01783">
    <property type="entry name" value="TonB-siderophor"/>
    <property type="match status" value="1"/>
</dbReference>
<keyword evidence="7" id="KW-0732">Signal</keyword>
<keyword evidence="9" id="KW-0406">Ion transport</keyword>
<feature type="domain" description="TonB-dependent receptor plug" evidence="17">
    <location>
        <begin position="141"/>
        <end position="240"/>
    </location>
</feature>
<keyword evidence="3 14" id="KW-0813">Transport</keyword>
<evidence type="ECO:0000256" key="12">
    <source>
        <dbReference type="ARBA" id="ARBA00023170"/>
    </source>
</evidence>
<dbReference type="InterPro" id="IPR010105">
    <property type="entry name" value="TonB_sidphr_rcpt"/>
</dbReference>
<evidence type="ECO:0000256" key="3">
    <source>
        <dbReference type="ARBA" id="ARBA00022448"/>
    </source>
</evidence>
<dbReference type="Proteomes" id="UP000011717">
    <property type="component" value="Unassembled WGS sequence"/>
</dbReference>
<accession>M2U544</accession>
<evidence type="ECO:0000259" key="17">
    <source>
        <dbReference type="Pfam" id="PF07715"/>
    </source>
</evidence>
<keyword evidence="13 14" id="KW-0998">Cell outer membrane</keyword>
<evidence type="ECO:0000256" key="9">
    <source>
        <dbReference type="ARBA" id="ARBA00023065"/>
    </source>
</evidence>
<evidence type="ECO:0000256" key="4">
    <source>
        <dbReference type="ARBA" id="ARBA00022452"/>
    </source>
</evidence>
<dbReference type="Gene3D" id="2.40.170.20">
    <property type="entry name" value="TonB-dependent receptor, beta-barrel domain"/>
    <property type="match status" value="1"/>
</dbReference>
<feature type="domain" description="TonB-dependent receptor-like beta-barrel" evidence="16">
    <location>
        <begin position="315"/>
        <end position="752"/>
    </location>
</feature>
<proteinExistence type="inferred from homology"/>
<dbReference type="InterPro" id="IPR012910">
    <property type="entry name" value="Plug_dom"/>
</dbReference>
<dbReference type="EMBL" id="AMRV01000004">
    <property type="protein sequence ID" value="EMD83113.1"/>
    <property type="molecule type" value="Genomic_DNA"/>
</dbReference>
<evidence type="ECO:0000313" key="19">
    <source>
        <dbReference type="Proteomes" id="UP000011717"/>
    </source>
</evidence>
<keyword evidence="19" id="KW-1185">Reference proteome</keyword>
<keyword evidence="6 14" id="KW-0812">Transmembrane</keyword>
<name>M2U544_9SPHN</name>
<keyword evidence="11 14" id="KW-0472">Membrane</keyword>
<organism evidence="18 19">
    <name type="scientific">Pacificimonas flava</name>
    <dbReference type="NCBI Taxonomy" id="1234595"/>
    <lineage>
        <taxon>Bacteria</taxon>
        <taxon>Pseudomonadati</taxon>
        <taxon>Pseudomonadota</taxon>
        <taxon>Alphaproteobacteria</taxon>
        <taxon>Sphingomonadales</taxon>
        <taxon>Sphingosinicellaceae</taxon>
        <taxon>Pacificimonas</taxon>
    </lineage>
</organism>
<sequence>MRLIRILKSRVLIDAAPRDGNRNRPGCGSHLVSRTPDLKIRESAHFPSHFILTYRRIPKVNTIFAIASEWHFSYSAGELIIIRKRDVMKTKLLLAAAAASLAVPALAEDQGPPRSESDAKEIIVTGTRLDETAGLKTATPLIETPQPITIITDDTYLSQGAVSIADTLRYASGAVANAFGPDGRVDSTRIRGISPLQFRDGMRDIYSFYASIRADPYNFSRVEIVRGPASVLFGNGSIGGLVNLVSKVPTFETGGEVAVRYGSFDRKEILADIDVAAADNLGARVVGRFRDADTQTNFIQDDRVMLAPSVRWAPTADTDVTLIGLYQEDDGGSVSQFPPLVGTLLPNPNGQLPNDLFVGKPGWDRYDGRLAQGTGLVEHRFNEDVTLSVKARYIDSDLTYFSHYPNSYGNPLNPYLDDEQRQIELTASGNYAELNVFSTDNNLQWKLGTGSNVEHTLLAGVDYSWNEVLKTASYGSTVIDIYDIDYDAIPDYDGGLPNPETASFTDVAQDQLGFYFQDQVRFWDRVSVVLGVRRDEVNTKAAGAGTVDHGATSFRAGIIGEIVPGVSPFFSYTESFEIISGTTADGSPFIPKRGRQYEAGVKFHPDAATIITATAYDIEESNRPVSDPNNPLEQIQIGTASSRGIEVEATRRLPDNYDIIANYSYNEAEDDATGRQLDNVPKTVASLWGTKTFFVGNGASLRFGAGVRHVGENFSYGAAFPDGLRTPSNTLVDALAELRWEQWRLSVNATNLFGEDYYAACLARGDCFVGEDRNIFATLSYDF</sequence>
<dbReference type="GO" id="GO:0038023">
    <property type="term" value="F:signaling receptor activity"/>
    <property type="evidence" value="ECO:0007669"/>
    <property type="project" value="InterPro"/>
</dbReference>
<dbReference type="GO" id="GO:0015344">
    <property type="term" value="F:siderophore uptake transmembrane transporter activity"/>
    <property type="evidence" value="ECO:0007669"/>
    <property type="project" value="TreeGrafter"/>
</dbReference>
<dbReference type="Pfam" id="PF00593">
    <property type="entry name" value="TonB_dep_Rec_b-barrel"/>
    <property type="match status" value="1"/>
</dbReference>
<dbReference type="PATRIC" id="fig|1234595.3.peg.1714"/>
<evidence type="ECO:0000256" key="8">
    <source>
        <dbReference type="ARBA" id="ARBA00023004"/>
    </source>
</evidence>
<dbReference type="CDD" id="cd01347">
    <property type="entry name" value="ligand_gated_channel"/>
    <property type="match status" value="1"/>
</dbReference>
<dbReference type="PROSITE" id="PS52016">
    <property type="entry name" value="TONB_DEPENDENT_REC_3"/>
    <property type="match status" value="1"/>
</dbReference>
<keyword evidence="4 14" id="KW-1134">Transmembrane beta strand</keyword>
<evidence type="ECO:0000313" key="18">
    <source>
        <dbReference type="EMBL" id="EMD83113.1"/>
    </source>
</evidence>
<evidence type="ECO:0000256" key="6">
    <source>
        <dbReference type="ARBA" id="ARBA00022692"/>
    </source>
</evidence>
<evidence type="ECO:0000256" key="10">
    <source>
        <dbReference type="ARBA" id="ARBA00023077"/>
    </source>
</evidence>
<evidence type="ECO:0000256" key="11">
    <source>
        <dbReference type="ARBA" id="ARBA00023136"/>
    </source>
</evidence>
<evidence type="ECO:0000256" key="13">
    <source>
        <dbReference type="ARBA" id="ARBA00023237"/>
    </source>
</evidence>
<keyword evidence="8" id="KW-0408">Iron</keyword>
<dbReference type="Pfam" id="PF07715">
    <property type="entry name" value="Plug"/>
    <property type="match status" value="1"/>
</dbReference>
<evidence type="ECO:0000256" key="14">
    <source>
        <dbReference type="PROSITE-ProRule" id="PRU01360"/>
    </source>
</evidence>
<evidence type="ECO:0000256" key="2">
    <source>
        <dbReference type="ARBA" id="ARBA00009810"/>
    </source>
</evidence>
<comment type="caution">
    <text evidence="18">The sequence shown here is derived from an EMBL/GenBank/DDBJ whole genome shotgun (WGS) entry which is preliminary data.</text>
</comment>
<dbReference type="InterPro" id="IPR000531">
    <property type="entry name" value="Beta-barrel_TonB"/>
</dbReference>
<evidence type="ECO:0000256" key="15">
    <source>
        <dbReference type="RuleBase" id="RU003357"/>
    </source>
</evidence>